<dbReference type="InterPro" id="IPR011009">
    <property type="entry name" value="Kinase-like_dom_sf"/>
</dbReference>
<comment type="subcellular location">
    <subcellularLocation>
        <location evidence="1">Cytoplasm</location>
    </subcellularLocation>
</comment>
<sequence>MSIAGANDEVKTLMGSLLGQGTGRVSSDEAAEIARDMFDVEGVARPLGGERDENFRIDAAGGVSYVLKISHPAEDLIDTEFQVAALAHLARDGAGLVVPQPVSRPDGRLFGLIESKDGEPRAVRLLTYLSGELLHTVTPSPELMREIGNVTARLDSGLSGLEVTRPATGLLWDFANVTRLRPLLKHIEGDDIASPAAGAISAFEEHVVETGPLLRSQILHNDLNPHNILVSADAPRRVSGILDFGDMIHGPLIGDLAIACCYHLEPGDNPLAGVAACVGGYHQYLPLCEKELELLPYFMAARQAMTVLITEWRARENPENRDYILRNNASARTGLQELARLSRNQAQDLLVSACEGSVQ</sequence>
<dbReference type="RefSeq" id="WP_185802251.1">
    <property type="nucleotide sequence ID" value="NZ_JACJVJ010000003.1"/>
</dbReference>
<accession>A0A842I0D4</accession>
<dbReference type="InterPro" id="IPR050249">
    <property type="entry name" value="Pseudomonas-type_ThrB"/>
</dbReference>
<evidence type="ECO:0000313" key="11">
    <source>
        <dbReference type="Proteomes" id="UP000564378"/>
    </source>
</evidence>
<evidence type="ECO:0000256" key="7">
    <source>
        <dbReference type="ARBA" id="ARBA00038873"/>
    </source>
</evidence>
<keyword evidence="11" id="KW-1185">Reference proteome</keyword>
<reference evidence="10 11" key="1">
    <citation type="submission" date="2020-08" db="EMBL/GenBank/DDBJ databases">
        <title>Draft genome sequence of Parasphingopyxis sp. GrpM-11.</title>
        <authorList>
            <person name="Oh J."/>
            <person name="Roh D.-H."/>
        </authorList>
    </citation>
    <scope>NUCLEOTIDE SEQUENCE [LARGE SCALE GENOMIC DNA]</scope>
    <source>
        <strain evidence="10 11">GrpM-11</strain>
    </source>
</reference>
<evidence type="ECO:0000256" key="6">
    <source>
        <dbReference type="ARBA" id="ARBA00037368"/>
    </source>
</evidence>
<protein>
    <recommendedName>
        <fullName evidence="8">Hydroxylysine kinase</fullName>
        <ecNumber evidence="7">2.7.1.81</ecNumber>
    </recommendedName>
</protein>
<evidence type="ECO:0000259" key="9">
    <source>
        <dbReference type="Pfam" id="PF01636"/>
    </source>
</evidence>
<dbReference type="PANTHER" id="PTHR21064:SF1">
    <property type="entry name" value="HYDROXYLYSINE KINASE"/>
    <property type="match status" value="1"/>
</dbReference>
<evidence type="ECO:0000313" key="10">
    <source>
        <dbReference type="EMBL" id="MBC2778946.1"/>
    </source>
</evidence>
<comment type="caution">
    <text evidence="10">The sequence shown here is derived from an EMBL/GenBank/DDBJ whole genome shotgun (WGS) entry which is preliminary data.</text>
</comment>
<keyword evidence="4" id="KW-0418">Kinase</keyword>
<dbReference type="Pfam" id="PF01636">
    <property type="entry name" value="APH"/>
    <property type="match status" value="1"/>
</dbReference>
<dbReference type="AlphaFoldDB" id="A0A842I0D4"/>
<keyword evidence="2" id="KW-0963">Cytoplasm</keyword>
<evidence type="ECO:0000256" key="8">
    <source>
        <dbReference type="ARBA" id="ARBA00040505"/>
    </source>
</evidence>
<evidence type="ECO:0000256" key="5">
    <source>
        <dbReference type="ARBA" id="ARBA00036820"/>
    </source>
</evidence>
<feature type="domain" description="Aminoglycoside phosphotransferase" evidence="9">
    <location>
        <begin position="46"/>
        <end position="276"/>
    </location>
</feature>
<comment type="catalytic activity">
    <reaction evidence="5">
        <text>(5R)-5-hydroxy-L-lysine + GTP = (5R)-5-phosphooxy-L-lysine + GDP + H(+)</text>
        <dbReference type="Rhea" id="RHEA:19049"/>
        <dbReference type="ChEBI" id="CHEBI:15378"/>
        <dbReference type="ChEBI" id="CHEBI:37565"/>
        <dbReference type="ChEBI" id="CHEBI:57882"/>
        <dbReference type="ChEBI" id="CHEBI:58189"/>
        <dbReference type="ChEBI" id="CHEBI:58357"/>
        <dbReference type="EC" id="2.7.1.81"/>
    </reaction>
</comment>
<dbReference type="PANTHER" id="PTHR21064">
    <property type="entry name" value="AMINOGLYCOSIDE PHOSPHOTRANSFERASE DOMAIN-CONTAINING PROTEIN-RELATED"/>
    <property type="match status" value="1"/>
</dbReference>
<evidence type="ECO:0000256" key="2">
    <source>
        <dbReference type="ARBA" id="ARBA00022490"/>
    </source>
</evidence>
<organism evidence="10 11">
    <name type="scientific">Parasphingopyxis marina</name>
    <dbReference type="NCBI Taxonomy" id="2761622"/>
    <lineage>
        <taxon>Bacteria</taxon>
        <taxon>Pseudomonadati</taxon>
        <taxon>Pseudomonadota</taxon>
        <taxon>Alphaproteobacteria</taxon>
        <taxon>Sphingomonadales</taxon>
        <taxon>Sphingomonadaceae</taxon>
        <taxon>Parasphingopyxis</taxon>
    </lineage>
</organism>
<gene>
    <name evidence="10" type="ORF">H6P80_15080</name>
</gene>
<dbReference type="SUPFAM" id="SSF56112">
    <property type="entry name" value="Protein kinase-like (PK-like)"/>
    <property type="match status" value="1"/>
</dbReference>
<keyword evidence="3 10" id="KW-0808">Transferase</keyword>
<dbReference type="EC" id="2.7.1.81" evidence="7"/>
<evidence type="ECO:0000256" key="4">
    <source>
        <dbReference type="ARBA" id="ARBA00022777"/>
    </source>
</evidence>
<dbReference type="Gene3D" id="3.30.200.20">
    <property type="entry name" value="Phosphorylase Kinase, domain 1"/>
    <property type="match status" value="1"/>
</dbReference>
<dbReference type="Proteomes" id="UP000564378">
    <property type="component" value="Unassembled WGS sequence"/>
</dbReference>
<evidence type="ECO:0000256" key="1">
    <source>
        <dbReference type="ARBA" id="ARBA00004496"/>
    </source>
</evidence>
<dbReference type="InterPro" id="IPR002575">
    <property type="entry name" value="Aminoglycoside_PTrfase"/>
</dbReference>
<name>A0A842I0D4_9SPHN</name>
<proteinExistence type="predicted"/>
<dbReference type="EMBL" id="JACJVJ010000003">
    <property type="protein sequence ID" value="MBC2778946.1"/>
    <property type="molecule type" value="Genomic_DNA"/>
</dbReference>
<dbReference type="Gene3D" id="3.90.1200.10">
    <property type="match status" value="1"/>
</dbReference>
<comment type="function">
    <text evidence="6">Catalyzes the GTP-dependent phosphorylation of 5-hydroxy-L-lysine.</text>
</comment>
<dbReference type="GO" id="GO:0047992">
    <property type="term" value="F:hydroxylysine kinase activity"/>
    <property type="evidence" value="ECO:0007669"/>
    <property type="project" value="UniProtKB-EC"/>
</dbReference>
<evidence type="ECO:0000256" key="3">
    <source>
        <dbReference type="ARBA" id="ARBA00022679"/>
    </source>
</evidence>
<dbReference type="GO" id="GO:0005737">
    <property type="term" value="C:cytoplasm"/>
    <property type="evidence" value="ECO:0007669"/>
    <property type="project" value="UniProtKB-SubCell"/>
</dbReference>